<dbReference type="InterPro" id="IPR001680">
    <property type="entry name" value="WD40_rpt"/>
</dbReference>
<feature type="repeat" description="WD" evidence="4">
    <location>
        <begin position="482"/>
        <end position="523"/>
    </location>
</feature>
<keyword evidence="2" id="KW-0677">Repeat</keyword>
<feature type="repeat" description="WD" evidence="4">
    <location>
        <begin position="696"/>
        <end position="728"/>
    </location>
</feature>
<feature type="domain" description="Small-subunit processome Utp12" evidence="6">
    <location>
        <begin position="849"/>
        <end position="951"/>
    </location>
</feature>
<evidence type="ECO:0000256" key="4">
    <source>
        <dbReference type="PROSITE-ProRule" id="PRU00221"/>
    </source>
</evidence>
<dbReference type="Pfam" id="PF04003">
    <property type="entry name" value="Utp12"/>
    <property type="match status" value="1"/>
</dbReference>
<comment type="similarity">
    <text evidence="3">Belongs to the WD repeat WDR3/UTP12 family.</text>
</comment>
<dbReference type="Pfam" id="PF25173">
    <property type="entry name" value="Beta-prop_WDR3_1st"/>
    <property type="match status" value="1"/>
</dbReference>
<evidence type="ECO:0000256" key="1">
    <source>
        <dbReference type="ARBA" id="ARBA00022574"/>
    </source>
</evidence>
<dbReference type="Proteomes" id="UP000736335">
    <property type="component" value="Unassembled WGS sequence"/>
</dbReference>
<dbReference type="SUPFAM" id="SSF50978">
    <property type="entry name" value="WD40 repeat-like"/>
    <property type="match status" value="2"/>
</dbReference>
<dbReference type="FunFam" id="2.130.10.10:FF:000157">
    <property type="entry name" value="WD repeat domain 3"/>
    <property type="match status" value="1"/>
</dbReference>
<feature type="repeat" description="WD" evidence="4">
    <location>
        <begin position="622"/>
        <end position="654"/>
    </location>
</feature>
<dbReference type="GO" id="GO:0032040">
    <property type="term" value="C:small-subunit processome"/>
    <property type="evidence" value="ECO:0007669"/>
    <property type="project" value="TreeGrafter"/>
</dbReference>
<dbReference type="InterPro" id="IPR019775">
    <property type="entry name" value="WD40_repeat_CS"/>
</dbReference>
<dbReference type="InterPro" id="IPR051570">
    <property type="entry name" value="TBC1_cilium_biogenesis"/>
</dbReference>
<keyword evidence="8" id="KW-1185">Reference proteome</keyword>
<evidence type="ECO:0000313" key="8">
    <source>
        <dbReference type="Proteomes" id="UP000736335"/>
    </source>
</evidence>
<dbReference type="EMBL" id="WIUZ02000011">
    <property type="protein sequence ID" value="KAF9783032.1"/>
    <property type="molecule type" value="Genomic_DNA"/>
</dbReference>
<proteinExistence type="inferred from homology"/>
<dbReference type="InterPro" id="IPR007148">
    <property type="entry name" value="SSU_processome_Utp12"/>
</dbReference>
<dbReference type="GO" id="GO:0030515">
    <property type="term" value="F:snoRNA binding"/>
    <property type="evidence" value="ECO:0007669"/>
    <property type="project" value="TreeGrafter"/>
</dbReference>
<dbReference type="PROSITE" id="PS50082">
    <property type="entry name" value="WD_REPEATS_2"/>
    <property type="match status" value="9"/>
</dbReference>
<dbReference type="PRINTS" id="PR00320">
    <property type="entry name" value="GPROTEINBRPT"/>
</dbReference>
<dbReference type="InterPro" id="IPR015943">
    <property type="entry name" value="WD40/YVTN_repeat-like_dom_sf"/>
</dbReference>
<keyword evidence="1 4" id="KW-0853">WD repeat</keyword>
<gene>
    <name evidence="7" type="ORF">BJ322DRAFT_1110905</name>
</gene>
<dbReference type="InterPro" id="IPR020472">
    <property type="entry name" value="WD40_PAC1"/>
</dbReference>
<dbReference type="CDD" id="cd00200">
    <property type="entry name" value="WD40"/>
    <property type="match status" value="2"/>
</dbReference>
<dbReference type="PROSITE" id="PS00678">
    <property type="entry name" value="WD_REPEATS_1"/>
    <property type="match status" value="4"/>
</dbReference>
<reference evidence="7" key="2">
    <citation type="submission" date="2020-11" db="EMBL/GenBank/DDBJ databases">
        <authorList>
            <consortium name="DOE Joint Genome Institute"/>
            <person name="Kuo A."/>
            <person name="Miyauchi S."/>
            <person name="Kiss E."/>
            <person name="Drula E."/>
            <person name="Kohler A."/>
            <person name="Sanchez-Garcia M."/>
            <person name="Andreopoulos B."/>
            <person name="Barry K.W."/>
            <person name="Bonito G."/>
            <person name="Buee M."/>
            <person name="Carver A."/>
            <person name="Chen C."/>
            <person name="Cichocki N."/>
            <person name="Clum A."/>
            <person name="Culley D."/>
            <person name="Crous P.W."/>
            <person name="Fauchery L."/>
            <person name="Girlanda M."/>
            <person name="Hayes R."/>
            <person name="Keri Z."/>
            <person name="Labutti K."/>
            <person name="Lipzen A."/>
            <person name="Lombard V."/>
            <person name="Magnuson J."/>
            <person name="Maillard F."/>
            <person name="Morin E."/>
            <person name="Murat C."/>
            <person name="Nolan M."/>
            <person name="Ohm R."/>
            <person name="Pangilinan J."/>
            <person name="Pereira M."/>
            <person name="Perotto S."/>
            <person name="Peter M."/>
            <person name="Riley R."/>
            <person name="Sitrit Y."/>
            <person name="Stielow B."/>
            <person name="Szollosi G."/>
            <person name="Zifcakova L."/>
            <person name="Stursova M."/>
            <person name="Spatafora J.W."/>
            <person name="Tedersoo L."/>
            <person name="Vaario L.-M."/>
            <person name="Yamada A."/>
            <person name="Yan M."/>
            <person name="Wang P."/>
            <person name="Xu J."/>
            <person name="Bruns T."/>
            <person name="Baldrian P."/>
            <person name="Vilgalys R."/>
            <person name="Henrissat B."/>
            <person name="Grigoriev I.V."/>
            <person name="Hibbett D."/>
            <person name="Nagy L.G."/>
            <person name="Martin F.M."/>
        </authorList>
    </citation>
    <scope>NUCLEOTIDE SEQUENCE</scope>
    <source>
        <strain evidence="7">UH-Tt-Lm1</strain>
    </source>
</reference>
<feature type="repeat" description="WD" evidence="4">
    <location>
        <begin position="55"/>
        <end position="96"/>
    </location>
</feature>
<protein>
    <submittedName>
        <fullName evidence="7">WD-repeat-containing protein</fullName>
    </submittedName>
</protein>
<dbReference type="InterPro" id="IPR036322">
    <property type="entry name" value="WD40_repeat_dom_sf"/>
</dbReference>
<dbReference type="PROSITE" id="PS50294">
    <property type="entry name" value="WD_REPEATS_REGION"/>
    <property type="match status" value="8"/>
</dbReference>
<evidence type="ECO:0000256" key="2">
    <source>
        <dbReference type="ARBA" id="ARBA00022737"/>
    </source>
</evidence>
<evidence type="ECO:0000256" key="5">
    <source>
        <dbReference type="SAM" id="MobiDB-lite"/>
    </source>
</evidence>
<dbReference type="PANTHER" id="PTHR19853:SF0">
    <property type="entry name" value="WD REPEAT-CONTAINING PROTEIN 3"/>
    <property type="match status" value="1"/>
</dbReference>
<dbReference type="OrthoDB" id="407922at2759"/>
<reference evidence="7" key="1">
    <citation type="journal article" date="2020" name="Nat. Commun.">
        <title>Large-scale genome sequencing of mycorrhizal fungi provides insights into the early evolution of symbiotic traits.</title>
        <authorList>
            <person name="Miyauchi S."/>
            <person name="Kiss E."/>
            <person name="Kuo A."/>
            <person name="Drula E."/>
            <person name="Kohler A."/>
            <person name="Sanchez-Garcia M."/>
            <person name="Morin E."/>
            <person name="Andreopoulos B."/>
            <person name="Barry K.W."/>
            <person name="Bonito G."/>
            <person name="Buee M."/>
            <person name="Carver A."/>
            <person name="Chen C."/>
            <person name="Cichocki N."/>
            <person name="Clum A."/>
            <person name="Culley D."/>
            <person name="Crous P.W."/>
            <person name="Fauchery L."/>
            <person name="Girlanda M."/>
            <person name="Hayes R.D."/>
            <person name="Keri Z."/>
            <person name="LaButti K."/>
            <person name="Lipzen A."/>
            <person name="Lombard V."/>
            <person name="Magnuson J."/>
            <person name="Maillard F."/>
            <person name="Murat C."/>
            <person name="Nolan M."/>
            <person name="Ohm R.A."/>
            <person name="Pangilinan J."/>
            <person name="Pereira M.F."/>
            <person name="Perotto S."/>
            <person name="Peter M."/>
            <person name="Pfister S."/>
            <person name="Riley R."/>
            <person name="Sitrit Y."/>
            <person name="Stielow J.B."/>
            <person name="Szollosi G."/>
            <person name="Zifcakova L."/>
            <person name="Stursova M."/>
            <person name="Spatafora J.W."/>
            <person name="Tedersoo L."/>
            <person name="Vaario L.M."/>
            <person name="Yamada A."/>
            <person name="Yan M."/>
            <person name="Wang P."/>
            <person name="Xu J."/>
            <person name="Bruns T."/>
            <person name="Baldrian P."/>
            <person name="Vilgalys R."/>
            <person name="Dunand C."/>
            <person name="Henrissat B."/>
            <person name="Grigoriev I.V."/>
            <person name="Hibbett D."/>
            <person name="Nagy L.G."/>
            <person name="Martin F.M."/>
        </authorList>
    </citation>
    <scope>NUCLEOTIDE SEQUENCE</scope>
    <source>
        <strain evidence="7">UH-Tt-Lm1</strain>
    </source>
</reference>
<evidence type="ECO:0000259" key="6">
    <source>
        <dbReference type="Pfam" id="PF04003"/>
    </source>
</evidence>
<feature type="repeat" description="WD" evidence="4">
    <location>
        <begin position="139"/>
        <end position="192"/>
    </location>
</feature>
<feature type="repeat" description="WD" evidence="4">
    <location>
        <begin position="97"/>
        <end position="130"/>
    </location>
</feature>
<comment type="caution">
    <text evidence="7">The sequence shown here is derived from an EMBL/GenBank/DDBJ whole genome shotgun (WGS) entry which is preliminary data.</text>
</comment>
<name>A0A9P6L554_9AGAM</name>
<dbReference type="Pfam" id="PF00400">
    <property type="entry name" value="WD40"/>
    <property type="match status" value="1"/>
</dbReference>
<dbReference type="AlphaFoldDB" id="A0A9P6L554"/>
<dbReference type="SMART" id="SM00320">
    <property type="entry name" value="WD40"/>
    <property type="match status" value="12"/>
</dbReference>
<dbReference type="Gene3D" id="2.130.10.10">
    <property type="entry name" value="YVTN repeat-like/Quinoprotein amine dehydrogenase"/>
    <property type="match status" value="4"/>
</dbReference>
<dbReference type="Pfam" id="PF25172">
    <property type="entry name" value="Beta-prop_WDR3_2nd"/>
    <property type="match status" value="1"/>
</dbReference>
<evidence type="ECO:0000256" key="3">
    <source>
        <dbReference type="ARBA" id="ARBA00038229"/>
    </source>
</evidence>
<dbReference type="PANTHER" id="PTHR19853">
    <property type="entry name" value="WD REPEAT CONTAINING PROTEIN 3 WDR3"/>
    <property type="match status" value="1"/>
</dbReference>
<evidence type="ECO:0000313" key="7">
    <source>
        <dbReference type="EMBL" id="KAF9783032.1"/>
    </source>
</evidence>
<sequence>MVRSYFRHGPTEAFGLVCSASSNSVFDGKLAYVPALEDVLVWNVKRGSMAAMWHESGHRAEVTCILRSPKPDTFAVGYSDGSIRVWSASSTSVISTFNGHKKAITALAFDQDGSRLASGSQDTDLIVWDVVAEAGLFRLRGHRDQITAVKFLDTFTNVPSTSSASGSAFIVTASKDSFLKVWDLSTQHCVQTTLAHRAEVWSLDINPEKNLIFTGSSEGEMKVWRIDSEALSEGLKESESGEITKMIRPVTTIPLSSKHRVSQLLFHPRLQYLAVQSHDRSVEIFRIRSEEEIRKKQARRKKRAREKKKEKGQKEPDTGDEGSEEEREIDLVELFTPYLIVRSGGKIRSFDFGGEMATDTKGNAQIFLALASNALEVHNIPPPTRSKENPPEAAKLYSLDLPGHRTDIRTLSLSSDDMLLASASNGSLKIWNIKTTTCIRTLDCGHAICSTFLPNDRQIAIGTKNGEILIYDLASASLVDTVKAHTGTLWSMHIRPDERGLVTGGADKDIKFWDIEEKRVSGDDPRSTAISSLVHTRTLKMTDDVLSVRYSPNGKLLAVSLLDSTVKVFYQDSLKFFLSLYGHKLPVLSMDISHDSKLIVTCSADKNVKIWGLDFGDCHKSIFAHDESVMQVAFEKESHYFWTVSKDKVLKYWDGDKVGVFFLLIGPRPINVETRSVDPGLRALRFIPQFEKIQTLEGHHGEVWALAVSNRGNFVVTGSHDKSIRVWEKLDDPLFLEEERERDLERLYDANLAETMNRDVDRIGIGRDVDGADPSGAQEQVEVAQVTKQTTETLMAGEKIMEALDVADADIALLAEFQAAKSGLNEAQISALPAPARNPLLAMQGLEAEAHVLQVVEKVPSTALQDALLVLPFNNVLSLMRYLNEWARRGWNIVLVSRILFFILRTHHHQIVTNRVMRTTLIPLRKHLRDALQKQKETMGYNLAALQYIQRQNESRRTARFYEEESFDEERVKARIAEGKKRKRVVL</sequence>
<dbReference type="GO" id="GO:0034388">
    <property type="term" value="C:Pwp2p-containing subcomplex of 90S preribosome"/>
    <property type="evidence" value="ECO:0007669"/>
    <property type="project" value="TreeGrafter"/>
</dbReference>
<accession>A0A9P6L554</accession>
<feature type="repeat" description="WD" evidence="4">
    <location>
        <begin position="401"/>
        <end position="441"/>
    </location>
</feature>
<organism evidence="7 8">
    <name type="scientific">Thelephora terrestris</name>
    <dbReference type="NCBI Taxonomy" id="56493"/>
    <lineage>
        <taxon>Eukaryota</taxon>
        <taxon>Fungi</taxon>
        <taxon>Dikarya</taxon>
        <taxon>Basidiomycota</taxon>
        <taxon>Agaricomycotina</taxon>
        <taxon>Agaricomycetes</taxon>
        <taxon>Thelephorales</taxon>
        <taxon>Thelephoraceae</taxon>
        <taxon>Thelephora</taxon>
    </lineage>
</organism>
<feature type="compositionally biased region" description="Basic and acidic residues" evidence="5">
    <location>
        <begin position="307"/>
        <end position="317"/>
    </location>
</feature>
<feature type="region of interest" description="Disordered" evidence="5">
    <location>
        <begin position="298"/>
        <end position="326"/>
    </location>
</feature>
<dbReference type="GO" id="GO:0030490">
    <property type="term" value="P:maturation of SSU-rRNA"/>
    <property type="evidence" value="ECO:0007669"/>
    <property type="project" value="TreeGrafter"/>
</dbReference>
<feature type="repeat" description="WD" evidence="4">
    <location>
        <begin position="193"/>
        <end position="234"/>
    </location>
</feature>
<feature type="repeat" description="WD" evidence="4">
    <location>
        <begin position="580"/>
        <end position="621"/>
    </location>
</feature>